<dbReference type="InterPro" id="IPR050477">
    <property type="entry name" value="GrpII_AminoAcid_Decarb"/>
</dbReference>
<feature type="domain" description="L-tyrosine decarboxylase C-terminal" evidence="5">
    <location>
        <begin position="472"/>
        <end position="612"/>
    </location>
</feature>
<evidence type="ECO:0000313" key="6">
    <source>
        <dbReference type="EMBL" id="EJQ77249.1"/>
    </source>
</evidence>
<evidence type="ECO:0000313" key="7">
    <source>
        <dbReference type="Proteomes" id="UP000006977"/>
    </source>
</evidence>
<dbReference type="Pfam" id="PF21391">
    <property type="entry name" value="tyr_de_CO2_C"/>
    <property type="match status" value="1"/>
</dbReference>
<accession>J8DLX6</accession>
<reference evidence="6 7" key="1">
    <citation type="submission" date="2012-04" db="EMBL/GenBank/DDBJ databases">
        <title>The Genome Sequence of Bacillus cereus HuA4-10.</title>
        <authorList>
            <consortium name="The Broad Institute Genome Sequencing Platform"/>
            <consortium name="The Broad Institute Genome Sequencing Center for Infectious Disease"/>
            <person name="Feldgarden M."/>
            <person name="Van der Auwera G.A."/>
            <person name="Mahillon J."/>
            <person name="Duprez V."/>
            <person name="Timmery S."/>
            <person name="Mattelet C."/>
            <person name="Dierick K."/>
            <person name="Sun M."/>
            <person name="Yu Z."/>
            <person name="Zhu L."/>
            <person name="Hu X."/>
            <person name="Shank E.B."/>
            <person name="Swiecicka I."/>
            <person name="Hansen B.M."/>
            <person name="Andrup L."/>
            <person name="Young S.K."/>
            <person name="Zeng Q."/>
            <person name="Gargeya S."/>
            <person name="Fitzgerald M."/>
            <person name="Haas B."/>
            <person name="Abouelleil A."/>
            <person name="Alvarado L."/>
            <person name="Arachchi H.M."/>
            <person name="Berlin A."/>
            <person name="Chapman S.B."/>
            <person name="Goldberg J."/>
            <person name="Griggs A."/>
            <person name="Gujja S."/>
            <person name="Hansen M."/>
            <person name="Howarth C."/>
            <person name="Imamovic A."/>
            <person name="Larimer J."/>
            <person name="McCowen C."/>
            <person name="Montmayeur A."/>
            <person name="Murphy C."/>
            <person name="Neiman D."/>
            <person name="Pearson M."/>
            <person name="Priest M."/>
            <person name="Roberts A."/>
            <person name="Saif S."/>
            <person name="Shea T."/>
            <person name="Sisk P."/>
            <person name="Sykes S."/>
            <person name="Wortman J."/>
            <person name="Nusbaum C."/>
            <person name="Birren B."/>
        </authorList>
    </citation>
    <scope>NUCLEOTIDE SEQUENCE [LARGE SCALE GENOMIC DNA]</scope>
    <source>
        <strain evidence="6 7">HuA4-10</strain>
    </source>
</reference>
<protein>
    <submittedName>
        <fullName evidence="6">Tyrosine decarboxylase</fullName>
    </submittedName>
</protein>
<dbReference type="GO" id="GO:0004058">
    <property type="term" value="F:aromatic-L-amino-acid decarboxylase activity"/>
    <property type="evidence" value="ECO:0007669"/>
    <property type="project" value="UniProtKB-ARBA"/>
</dbReference>
<dbReference type="InterPro" id="IPR002129">
    <property type="entry name" value="PyrdxlP-dep_de-COase"/>
</dbReference>
<dbReference type="InterPro" id="IPR049373">
    <property type="entry name" value="TyrDC_C"/>
</dbReference>
<dbReference type="Pfam" id="PF00282">
    <property type="entry name" value="Pyridoxal_deC"/>
    <property type="match status" value="1"/>
</dbReference>
<feature type="modified residue" description="N6-(pyridoxal phosphate)lysine" evidence="4">
    <location>
        <position position="391"/>
    </location>
</feature>
<dbReference type="GO" id="GO:0030170">
    <property type="term" value="F:pyridoxal phosphate binding"/>
    <property type="evidence" value="ECO:0007669"/>
    <property type="project" value="InterPro"/>
</dbReference>
<organism evidence="6 7">
    <name type="scientific">Bacillus cereus HuA4-10</name>
    <dbReference type="NCBI Taxonomy" id="1053206"/>
    <lineage>
        <taxon>Bacteria</taxon>
        <taxon>Bacillati</taxon>
        <taxon>Bacillota</taxon>
        <taxon>Bacilli</taxon>
        <taxon>Bacillales</taxon>
        <taxon>Bacillaceae</taxon>
        <taxon>Bacillus</taxon>
        <taxon>Bacillus cereus group</taxon>
    </lineage>
</organism>
<evidence type="ECO:0000256" key="4">
    <source>
        <dbReference type="PIRSR" id="PIRSR602129-50"/>
    </source>
</evidence>
<dbReference type="RefSeq" id="WP_002148686.1">
    <property type="nucleotide sequence ID" value="NZ_JH792148.1"/>
</dbReference>
<evidence type="ECO:0000256" key="3">
    <source>
        <dbReference type="ARBA" id="ARBA00023239"/>
    </source>
</evidence>
<comment type="caution">
    <text evidence="6">The sequence shown here is derived from an EMBL/GenBank/DDBJ whole genome shotgun (WGS) entry which is preliminary data.</text>
</comment>
<proteinExistence type="predicted"/>
<dbReference type="InterPro" id="IPR022397">
    <property type="entry name" value="Tyrosine_deCO2ase_bac"/>
</dbReference>
<dbReference type="GO" id="GO:0019752">
    <property type="term" value="P:carboxylic acid metabolic process"/>
    <property type="evidence" value="ECO:0007669"/>
    <property type="project" value="InterPro"/>
</dbReference>
<evidence type="ECO:0000259" key="5">
    <source>
        <dbReference type="Pfam" id="PF21391"/>
    </source>
</evidence>
<dbReference type="HOGENOM" id="CLU_005446_0_1_9"/>
<dbReference type="PATRIC" id="fig|1053206.3.peg.3619"/>
<dbReference type="SUPFAM" id="SSF53383">
    <property type="entry name" value="PLP-dependent transferases"/>
    <property type="match status" value="1"/>
</dbReference>
<comment type="cofactor">
    <cofactor evidence="1 4">
        <name>pyridoxal 5'-phosphate</name>
        <dbReference type="ChEBI" id="CHEBI:597326"/>
    </cofactor>
</comment>
<sequence length="627" mass="71149">MNYKIPDINLKALFLGDKGENADLFKELLIKMVDEHVGWRQNYQPQDLPIITPQDKSSKKFVETADHIRSVMDVLSSKLRTNSLPWHSAGRFWGHMNSETLMPAIIAYTAAMLWNGNNVAYESSPGTSQMEEEVGHEFAALMSYKKGESWGHICADGSIANLEGLWYARNMKSLPLAIKEVAPQFVEDKSEWELLNMSTEEILDLLERIPGKIDEIKAHSARNGQHLQELGKWLIPQTKHYSWLKSADIIGIGLDNVETIDVDHNYRMDIDKLEEKIRELAAEKIPILGVVAVIGTTEEGQVDRIDKIVALREKLAQEGIYFYIHIDAAYGGYARAIFLDENNEFIDYNKIDETYVKYGIFNSENEWLTEDIYNSFKAIDQAETVTIDPHKMGYIPYSAGGIVVKDIRMRDVISYFATYVFEKGADIPALLGAYMLEGSKAGATAASVWTAHKVLPLNVTGYGKLLGASIEGAYHFYHFLQDKQFKVGDKTIHVYPLTKPDFNMVDYVFNEEGNTSLAKMNKLNHDFFGQSSYVKGNIYYNEFLTSHTDFAIPDYGNSPLPFVKSLGFSKEEWDKERKVTVLRACALSPYAHDKDVFDEYANKIESAIQEKLEIIYNVKNKSNDESV</sequence>
<evidence type="ECO:0000256" key="2">
    <source>
        <dbReference type="ARBA" id="ARBA00022898"/>
    </source>
</evidence>
<dbReference type="EMBL" id="AHEA01000026">
    <property type="protein sequence ID" value="EJQ77249.1"/>
    <property type="molecule type" value="Genomic_DNA"/>
</dbReference>
<dbReference type="PANTHER" id="PTHR42735:SF4">
    <property type="entry name" value="PYRIDOXAL PHOSPHATE-DEPENDENT DECARBOXYLASE FAMILY PROTEIN"/>
    <property type="match status" value="1"/>
</dbReference>
<evidence type="ECO:0000256" key="1">
    <source>
        <dbReference type="ARBA" id="ARBA00001933"/>
    </source>
</evidence>
<keyword evidence="3" id="KW-0456">Lyase</keyword>
<dbReference type="PANTHER" id="PTHR42735">
    <property type="match status" value="1"/>
</dbReference>
<name>J8DLX6_BACCE</name>
<gene>
    <name evidence="6" type="ORF">IGC_03548</name>
</gene>
<dbReference type="InterPro" id="IPR015424">
    <property type="entry name" value="PyrdxlP-dep_Trfase"/>
</dbReference>
<dbReference type="Gene3D" id="3.40.640.10">
    <property type="entry name" value="Type I PLP-dependent aspartate aminotransferase-like (Major domain)"/>
    <property type="match status" value="1"/>
</dbReference>
<dbReference type="InterPro" id="IPR015421">
    <property type="entry name" value="PyrdxlP-dep_Trfase_major"/>
</dbReference>
<dbReference type="Proteomes" id="UP000006977">
    <property type="component" value="Unassembled WGS sequence"/>
</dbReference>
<dbReference type="AlphaFoldDB" id="J8DLX6"/>
<keyword evidence="2 4" id="KW-0663">Pyridoxal phosphate</keyword>
<dbReference type="NCBIfam" id="TIGR03811">
    <property type="entry name" value="tyr_de_CO2_Ent"/>
    <property type="match status" value="1"/>
</dbReference>